<proteinExistence type="predicted"/>
<accession>A0A8I2H393</accession>
<protein>
    <submittedName>
        <fullName evidence="2">Helix-turn-helix domain-containing protein</fullName>
    </submittedName>
</protein>
<feature type="domain" description="HTH cro/C1-type" evidence="1">
    <location>
        <begin position="31"/>
        <end position="85"/>
    </location>
</feature>
<evidence type="ECO:0000313" key="2">
    <source>
        <dbReference type="EMBL" id="NKM48728.1"/>
    </source>
</evidence>
<dbReference type="Proteomes" id="UP000662259">
    <property type="component" value="Unassembled WGS sequence"/>
</dbReference>
<dbReference type="Pfam" id="PF13443">
    <property type="entry name" value="HTH_26"/>
    <property type="match status" value="1"/>
</dbReference>
<gene>
    <name evidence="2" type="ORF">GFL91_27990</name>
</gene>
<comment type="caution">
    <text evidence="2">The sequence shown here is derived from an EMBL/GenBank/DDBJ whole genome shotgun (WGS) entry which is preliminary data.</text>
</comment>
<dbReference type="GO" id="GO:0003677">
    <property type="term" value="F:DNA binding"/>
    <property type="evidence" value="ECO:0007669"/>
    <property type="project" value="InterPro"/>
</dbReference>
<dbReference type="Gene3D" id="1.10.260.40">
    <property type="entry name" value="lambda repressor-like DNA-binding domains"/>
    <property type="match status" value="1"/>
</dbReference>
<dbReference type="RefSeq" id="WP_168277007.1">
    <property type="nucleotide sequence ID" value="NZ_WIEZ01000018.1"/>
</dbReference>
<dbReference type="InterPro" id="IPR010982">
    <property type="entry name" value="Lambda_DNA-bd_dom_sf"/>
</dbReference>
<dbReference type="InterPro" id="IPR001387">
    <property type="entry name" value="Cro/C1-type_HTH"/>
</dbReference>
<evidence type="ECO:0000259" key="1">
    <source>
        <dbReference type="PROSITE" id="PS50943"/>
    </source>
</evidence>
<reference evidence="2" key="1">
    <citation type="submission" date="2019-10" db="EMBL/GenBank/DDBJ databases">
        <title>Rhizobium leguminosarum symbiovar viciae collection.</title>
        <authorList>
            <person name="Boivin S."/>
            <person name="Lepetit M."/>
        </authorList>
    </citation>
    <scope>NUCLEOTIDE SEQUENCE</scope>
    <source>
        <strain evidence="2">L143</strain>
    </source>
</reference>
<dbReference type="EMBL" id="WIEZ01000018">
    <property type="protein sequence ID" value="NKM48728.1"/>
    <property type="molecule type" value="Genomic_DNA"/>
</dbReference>
<name>A0A8I2H393_RHILV</name>
<evidence type="ECO:0000313" key="3">
    <source>
        <dbReference type="Proteomes" id="UP000662259"/>
    </source>
</evidence>
<dbReference type="CDD" id="cd00093">
    <property type="entry name" value="HTH_XRE"/>
    <property type="match status" value="1"/>
</dbReference>
<sequence length="113" mass="12700">MSRVKDDSSSTTADVSVLKALSFQERLAIGLARLKAERRLTNKDLAEQLGVSEAYMSQVTRAMRDVKLSTLDKMQREWNVVIEDLLKVTEKDLPRVIALKARRGKKNAPEIAS</sequence>
<dbReference type="SUPFAM" id="SSF47413">
    <property type="entry name" value="lambda repressor-like DNA-binding domains"/>
    <property type="match status" value="1"/>
</dbReference>
<dbReference type="PROSITE" id="PS50943">
    <property type="entry name" value="HTH_CROC1"/>
    <property type="match status" value="1"/>
</dbReference>
<dbReference type="AlphaFoldDB" id="A0A8I2H393"/>
<organism evidence="2 3">
    <name type="scientific">Rhizobium leguminosarum bv. viciae</name>
    <dbReference type="NCBI Taxonomy" id="387"/>
    <lineage>
        <taxon>Bacteria</taxon>
        <taxon>Pseudomonadati</taxon>
        <taxon>Pseudomonadota</taxon>
        <taxon>Alphaproteobacteria</taxon>
        <taxon>Hyphomicrobiales</taxon>
        <taxon>Rhizobiaceae</taxon>
        <taxon>Rhizobium/Agrobacterium group</taxon>
        <taxon>Rhizobium</taxon>
    </lineage>
</organism>